<evidence type="ECO:0000313" key="2">
    <source>
        <dbReference type="EMBL" id="HIH10059.1"/>
    </source>
</evidence>
<feature type="non-terminal residue" evidence="2">
    <location>
        <position position="247"/>
    </location>
</feature>
<proteinExistence type="predicted"/>
<keyword evidence="1" id="KW-0812">Transmembrane</keyword>
<dbReference type="Proteomes" id="UP000565078">
    <property type="component" value="Unassembled WGS sequence"/>
</dbReference>
<evidence type="ECO:0000256" key="1">
    <source>
        <dbReference type="SAM" id="Phobius"/>
    </source>
</evidence>
<comment type="caution">
    <text evidence="2">The sequence shown here is derived from an EMBL/GenBank/DDBJ whole genome shotgun (WGS) entry which is preliminary data.</text>
</comment>
<organism evidence="2 3">
    <name type="scientific">Candidatus Iainarchaeum sp</name>
    <dbReference type="NCBI Taxonomy" id="3101447"/>
    <lineage>
        <taxon>Archaea</taxon>
        <taxon>Candidatus Iainarchaeota</taxon>
        <taxon>Candidatus Iainarchaeia</taxon>
        <taxon>Candidatus Iainarchaeales</taxon>
        <taxon>Candidatus Iainarchaeaceae</taxon>
        <taxon>Candidatus Iainarchaeum</taxon>
    </lineage>
</organism>
<reference evidence="3" key="1">
    <citation type="journal article" date="2020" name="bioRxiv">
        <title>A rank-normalized archaeal taxonomy based on genome phylogeny resolves widespread incomplete and uneven classifications.</title>
        <authorList>
            <person name="Rinke C."/>
            <person name="Chuvochina M."/>
            <person name="Mussig A.J."/>
            <person name="Chaumeil P.-A."/>
            <person name="Waite D.W."/>
            <person name="Whitman W.B."/>
            <person name="Parks D.H."/>
            <person name="Hugenholtz P."/>
        </authorList>
    </citation>
    <scope>NUCLEOTIDE SEQUENCE [LARGE SCALE GENOMIC DNA]</scope>
</reference>
<gene>
    <name evidence="2" type="ORF">HA254_05330</name>
</gene>
<dbReference type="EMBL" id="DUGC01000082">
    <property type="protein sequence ID" value="HIH10059.1"/>
    <property type="molecule type" value="Genomic_DNA"/>
</dbReference>
<keyword evidence="1" id="KW-1133">Transmembrane helix</keyword>
<dbReference type="AlphaFoldDB" id="A0A7J4J0Q9"/>
<feature type="transmembrane region" description="Helical" evidence="1">
    <location>
        <begin position="221"/>
        <end position="246"/>
    </location>
</feature>
<keyword evidence="1" id="KW-0472">Membrane</keyword>
<name>A0A7J4J0Q9_9ARCH</name>
<evidence type="ECO:0000313" key="3">
    <source>
        <dbReference type="Proteomes" id="UP000565078"/>
    </source>
</evidence>
<protein>
    <submittedName>
        <fullName evidence="2">Uncharacterized protein</fullName>
    </submittedName>
</protein>
<sequence length="247" mass="26522">MRILFAVFALLFCPLVPALSVEAPIAVPQSISWSFSVILDPTDSWAKTSVKIDGIQLLEAYSNGTIVSDPFNGQFVLKSFLYDSDPKSTGGLVLYVSHLGVPKGVHVISASSESGSDEETLSAFVALPDDYRKEADTKIAGLEQATKNQLADSNAFWKNLKDMNTSVSSIGRTIADQNRFVKTKFSSLEEWVASLDLNQTRTDAAIALREQSAQKARVSGFVGIASSMAAPVVMGIIVIALLIGALF</sequence>
<accession>A0A7J4J0Q9</accession>